<evidence type="ECO:0000313" key="2">
    <source>
        <dbReference type="Proteomes" id="UP000006502"/>
    </source>
</evidence>
<name>I7C708_MYCHA</name>
<accession>I7C708</accession>
<dbReference type="AlphaFoldDB" id="I7C708"/>
<keyword evidence="2" id="KW-1185">Reference proteome</keyword>
<dbReference type="STRING" id="1212765.MHLP_03810"/>
<reference evidence="1 2" key="1">
    <citation type="journal article" date="2012" name="J. Bacteriol.">
        <title>Genome Sequence of "Candidatus Mycoplasma haemolamae" Strain Purdue, a Red Blood Cell Pathogen of Alpacas (Vicugna pacos) and Llamas (Lama glama).</title>
        <authorList>
            <person name="Guimaraes A.M."/>
            <person name="Toth B."/>
            <person name="Santos A.P."/>
            <person name="do Nascimento N.C."/>
            <person name="Kritchevsky J.E."/>
            <person name="Messick J.B."/>
        </authorList>
    </citation>
    <scope>NUCLEOTIDE SEQUENCE [LARGE SCALE GENOMIC DNA]</scope>
    <source>
        <strain evidence="1 2">Purdue</strain>
    </source>
</reference>
<organism evidence="1 2">
    <name type="scientific">Mycoplasma haematolamae (strain Purdue)</name>
    <dbReference type="NCBI Taxonomy" id="1212765"/>
    <lineage>
        <taxon>Bacteria</taxon>
        <taxon>Bacillati</taxon>
        <taxon>Mycoplasmatota</taxon>
        <taxon>Mollicutes</taxon>
        <taxon>Mycoplasmataceae</taxon>
        <taxon>Mycoplasma</taxon>
    </lineage>
</organism>
<sequence>MAANLTSLAQKSAKIGFDSSRVFKKILKTFVEKPEDMTLIATRLVYLDAYLKTQESKANKDAIEALISLFSDTEENIKRFTWNRYRK</sequence>
<reference evidence="2" key="2">
    <citation type="submission" date="2012-07" db="EMBL/GenBank/DDBJ databases">
        <title>Complete genome sequence of 'Candidatus Mycoplasma haemolamae'.</title>
        <authorList>
            <person name="Guimaraes A.M.S."/>
            <person name="Toth B."/>
            <person name="Santos A.P."/>
            <person name="Nascimento N.C."/>
            <person name="Sojka J.E."/>
            <person name="Messick J.B."/>
        </authorList>
    </citation>
    <scope>NUCLEOTIDE SEQUENCE [LARGE SCALE GENOMIC DNA]</scope>
    <source>
        <strain evidence="2">Purdue</strain>
    </source>
</reference>
<dbReference type="Proteomes" id="UP000006502">
    <property type="component" value="Chromosome"/>
</dbReference>
<protein>
    <submittedName>
        <fullName evidence="1">Uncharacterized protein</fullName>
    </submittedName>
</protein>
<evidence type="ECO:0000313" key="1">
    <source>
        <dbReference type="EMBL" id="AFO52342.1"/>
    </source>
</evidence>
<dbReference type="HOGENOM" id="CLU_2479991_0_0_14"/>
<dbReference type="EMBL" id="CP003731">
    <property type="protein sequence ID" value="AFO52342.1"/>
    <property type="molecule type" value="Genomic_DNA"/>
</dbReference>
<dbReference type="PATRIC" id="fig|1212765.3.peg.865"/>
<gene>
    <name evidence="1" type="ordered locus">MHLP_03810</name>
</gene>
<dbReference type="KEGG" id="mhl:MHLP_03810"/>
<proteinExistence type="predicted"/>